<evidence type="ECO:0000313" key="1">
    <source>
        <dbReference type="EMBL" id="KAF3530851.1"/>
    </source>
</evidence>
<dbReference type="Proteomes" id="UP000266723">
    <property type="component" value="Unassembled WGS sequence"/>
</dbReference>
<dbReference type="EMBL" id="QGKV02001507">
    <property type="protein sequence ID" value="KAF3530851.1"/>
    <property type="molecule type" value="Genomic_DNA"/>
</dbReference>
<accession>A0ABQ7BFT9</accession>
<name>A0ABQ7BFT9_BRACR</name>
<comment type="caution">
    <text evidence="1">The sequence shown here is derived from an EMBL/GenBank/DDBJ whole genome shotgun (WGS) entry which is preliminary data.</text>
</comment>
<evidence type="ECO:0000313" key="2">
    <source>
        <dbReference type="Proteomes" id="UP000266723"/>
    </source>
</evidence>
<keyword evidence="2" id="KW-1185">Reference proteome</keyword>
<sequence>MKMTVGKKWYKRITLQRSGNHLGFLQNWYKRITLEGSVIRESPWREVGITMMRHHELDRE</sequence>
<gene>
    <name evidence="1" type="ORF">DY000_02038631</name>
</gene>
<proteinExistence type="predicted"/>
<reference evidence="1 2" key="1">
    <citation type="journal article" date="2020" name="BMC Genomics">
        <title>Intraspecific diversification of the crop wild relative Brassica cretica Lam. using demographic model selection.</title>
        <authorList>
            <person name="Kioukis A."/>
            <person name="Michalopoulou V.A."/>
            <person name="Briers L."/>
            <person name="Pirintsos S."/>
            <person name="Studholme D.J."/>
            <person name="Pavlidis P."/>
            <person name="Sarris P.F."/>
        </authorList>
    </citation>
    <scope>NUCLEOTIDE SEQUENCE [LARGE SCALE GENOMIC DNA]</scope>
    <source>
        <strain evidence="2">cv. PFS-1207/04</strain>
    </source>
</reference>
<organism evidence="1 2">
    <name type="scientific">Brassica cretica</name>
    <name type="common">Mustard</name>
    <dbReference type="NCBI Taxonomy" id="69181"/>
    <lineage>
        <taxon>Eukaryota</taxon>
        <taxon>Viridiplantae</taxon>
        <taxon>Streptophyta</taxon>
        <taxon>Embryophyta</taxon>
        <taxon>Tracheophyta</taxon>
        <taxon>Spermatophyta</taxon>
        <taxon>Magnoliopsida</taxon>
        <taxon>eudicotyledons</taxon>
        <taxon>Gunneridae</taxon>
        <taxon>Pentapetalae</taxon>
        <taxon>rosids</taxon>
        <taxon>malvids</taxon>
        <taxon>Brassicales</taxon>
        <taxon>Brassicaceae</taxon>
        <taxon>Brassiceae</taxon>
        <taxon>Brassica</taxon>
    </lineage>
</organism>
<protein>
    <submittedName>
        <fullName evidence="1">Uncharacterized protein</fullName>
    </submittedName>
</protein>